<dbReference type="GO" id="GO:1901135">
    <property type="term" value="P:carbohydrate derivative metabolic process"/>
    <property type="evidence" value="ECO:0007669"/>
    <property type="project" value="InterPro"/>
</dbReference>
<dbReference type="GO" id="GO:0003700">
    <property type="term" value="F:DNA-binding transcription factor activity"/>
    <property type="evidence" value="ECO:0007669"/>
    <property type="project" value="InterPro"/>
</dbReference>
<reference evidence="6 7" key="1">
    <citation type="submission" date="2018-03" db="EMBL/GenBank/DDBJ databases">
        <title>Bacillus urumqiensis sp. nov., a moderately haloalkaliphilic bacterium isolated from a salt lake.</title>
        <authorList>
            <person name="Zhao B."/>
            <person name="Liao Z."/>
        </authorList>
    </citation>
    <scope>NUCLEOTIDE SEQUENCE [LARGE SCALE GENOMIC DNA]</scope>
    <source>
        <strain evidence="6 7">BZ-SZ-XJ18</strain>
    </source>
</reference>
<dbReference type="PANTHER" id="PTHR30514">
    <property type="entry name" value="GLUCOKINASE"/>
    <property type="match status" value="1"/>
</dbReference>
<evidence type="ECO:0000256" key="1">
    <source>
        <dbReference type="ARBA" id="ARBA00023015"/>
    </source>
</evidence>
<evidence type="ECO:0000313" key="7">
    <source>
        <dbReference type="Proteomes" id="UP000243650"/>
    </source>
</evidence>
<keyword evidence="1" id="KW-0805">Transcription regulation</keyword>
<dbReference type="EMBL" id="PVNS01000004">
    <property type="protein sequence ID" value="PRO66305.1"/>
    <property type="molecule type" value="Genomic_DNA"/>
</dbReference>
<dbReference type="Gene3D" id="3.40.50.10490">
    <property type="entry name" value="Glucose-6-phosphate isomerase like protein, domain 1"/>
    <property type="match status" value="1"/>
</dbReference>
<dbReference type="CDD" id="cd05013">
    <property type="entry name" value="SIS_RpiR"/>
    <property type="match status" value="1"/>
</dbReference>
<keyword evidence="3" id="KW-0804">Transcription</keyword>
<evidence type="ECO:0000259" key="4">
    <source>
        <dbReference type="PROSITE" id="PS51071"/>
    </source>
</evidence>
<organism evidence="6 7">
    <name type="scientific">Alkalicoccus urumqiensis</name>
    <name type="common">Bacillus urumqiensis</name>
    <dbReference type="NCBI Taxonomy" id="1548213"/>
    <lineage>
        <taxon>Bacteria</taxon>
        <taxon>Bacillati</taxon>
        <taxon>Bacillota</taxon>
        <taxon>Bacilli</taxon>
        <taxon>Bacillales</taxon>
        <taxon>Bacillaceae</taxon>
        <taxon>Alkalicoccus</taxon>
    </lineage>
</organism>
<evidence type="ECO:0000256" key="2">
    <source>
        <dbReference type="ARBA" id="ARBA00023125"/>
    </source>
</evidence>
<dbReference type="PANTHER" id="PTHR30514:SF1">
    <property type="entry name" value="HTH-TYPE TRANSCRIPTIONAL REGULATOR HEXR-RELATED"/>
    <property type="match status" value="1"/>
</dbReference>
<dbReference type="InterPro" id="IPR046348">
    <property type="entry name" value="SIS_dom_sf"/>
</dbReference>
<name>A0A2P6MJ52_ALKUR</name>
<feature type="domain" description="HTH rpiR-type" evidence="4">
    <location>
        <begin position="7"/>
        <end position="83"/>
    </location>
</feature>
<dbReference type="Pfam" id="PF01380">
    <property type="entry name" value="SIS"/>
    <property type="match status" value="1"/>
</dbReference>
<dbReference type="AlphaFoldDB" id="A0A2P6MJ52"/>
<evidence type="ECO:0000313" key="6">
    <source>
        <dbReference type="EMBL" id="PRO66305.1"/>
    </source>
</evidence>
<dbReference type="OrthoDB" id="3684496at2"/>
<dbReference type="InterPro" id="IPR001347">
    <property type="entry name" value="SIS_dom"/>
</dbReference>
<dbReference type="GO" id="GO:0097367">
    <property type="term" value="F:carbohydrate derivative binding"/>
    <property type="evidence" value="ECO:0007669"/>
    <property type="project" value="InterPro"/>
</dbReference>
<protein>
    <submittedName>
        <fullName evidence="6">RpiR family transcriptional regulator</fullName>
    </submittedName>
</protein>
<accession>A0A2P6MJ52</accession>
<evidence type="ECO:0000259" key="5">
    <source>
        <dbReference type="PROSITE" id="PS51464"/>
    </source>
</evidence>
<comment type="caution">
    <text evidence="6">The sequence shown here is derived from an EMBL/GenBank/DDBJ whole genome shotgun (WGS) entry which is preliminary data.</text>
</comment>
<dbReference type="Proteomes" id="UP000243650">
    <property type="component" value="Unassembled WGS sequence"/>
</dbReference>
<dbReference type="InterPro" id="IPR036388">
    <property type="entry name" value="WH-like_DNA-bd_sf"/>
</dbReference>
<keyword evidence="2" id="KW-0238">DNA-binding</keyword>
<evidence type="ECO:0000256" key="3">
    <source>
        <dbReference type="ARBA" id="ARBA00023163"/>
    </source>
</evidence>
<dbReference type="InterPro" id="IPR047640">
    <property type="entry name" value="RpiR-like"/>
</dbReference>
<keyword evidence="7" id="KW-1185">Reference proteome</keyword>
<dbReference type="InterPro" id="IPR009057">
    <property type="entry name" value="Homeodomain-like_sf"/>
</dbReference>
<dbReference type="PROSITE" id="PS51464">
    <property type="entry name" value="SIS"/>
    <property type="match status" value="1"/>
</dbReference>
<sequence>MSPAETGHCLHRIRASYDSFRVKEKKIADYILENPQEIVHSTISQVAENLEVAEATVFRFCKRIGFKGYQAMKIALASEIVTGMKDIHETILEDDTEKEVAEKVFKSNIRTLEDTLAVLDTDSFQQAVQLLLTARRIEFYGNGGSGVIAMDAHHKFIRTGIPTIAYSDSHFQVMSASQLTPEDVVVLISHSGANRDILQAQEVCAEHGVKTIGISTLAKSPLSERVDVPLYTVSTETEYRSEALASRLAQLSLIDALYVNVSIGRKELMQQSLTEMRRAISRKRM</sequence>
<dbReference type="SUPFAM" id="SSF53697">
    <property type="entry name" value="SIS domain"/>
    <property type="match status" value="1"/>
</dbReference>
<dbReference type="Pfam" id="PF01418">
    <property type="entry name" value="HTH_6"/>
    <property type="match status" value="1"/>
</dbReference>
<proteinExistence type="predicted"/>
<dbReference type="RefSeq" id="WP_105958495.1">
    <property type="nucleotide sequence ID" value="NZ_PVNS01000004.1"/>
</dbReference>
<dbReference type="Gene3D" id="1.10.10.10">
    <property type="entry name" value="Winged helix-like DNA-binding domain superfamily/Winged helix DNA-binding domain"/>
    <property type="match status" value="1"/>
</dbReference>
<dbReference type="InterPro" id="IPR035472">
    <property type="entry name" value="RpiR-like_SIS"/>
</dbReference>
<feature type="domain" description="SIS" evidence="5">
    <location>
        <begin position="127"/>
        <end position="267"/>
    </location>
</feature>
<dbReference type="SUPFAM" id="SSF46689">
    <property type="entry name" value="Homeodomain-like"/>
    <property type="match status" value="1"/>
</dbReference>
<dbReference type="PROSITE" id="PS51071">
    <property type="entry name" value="HTH_RPIR"/>
    <property type="match status" value="1"/>
</dbReference>
<dbReference type="GO" id="GO:0003677">
    <property type="term" value="F:DNA binding"/>
    <property type="evidence" value="ECO:0007669"/>
    <property type="project" value="UniProtKB-KW"/>
</dbReference>
<gene>
    <name evidence="6" type="ORF">C6I21_05745</name>
</gene>
<dbReference type="InterPro" id="IPR000281">
    <property type="entry name" value="HTH_RpiR"/>
</dbReference>